<accession>A0AC34R2X2</accession>
<dbReference type="WBParaSite" id="JU765_v2.g2947.t1">
    <property type="protein sequence ID" value="JU765_v2.g2947.t1"/>
    <property type="gene ID" value="JU765_v2.g2947"/>
</dbReference>
<proteinExistence type="predicted"/>
<name>A0AC34R2X2_9BILA</name>
<evidence type="ECO:0000313" key="2">
    <source>
        <dbReference type="WBParaSite" id="JU765_v2.g2947.t1"/>
    </source>
</evidence>
<dbReference type="Proteomes" id="UP000887576">
    <property type="component" value="Unplaced"/>
</dbReference>
<evidence type="ECO:0000313" key="1">
    <source>
        <dbReference type="Proteomes" id="UP000887576"/>
    </source>
</evidence>
<sequence>MQRRPHIAVPILQRSENYQHNRSVSENPIVPPEQPRPVIRTAFAPDLETYVKTCSIKDPYMTPKRIQLDLEELERHPIKGVNLGPINDNLYEWMIVVDGPSTTVYEGGLFFVEITIPTDYPFNPPSIKFRTRIYHPNIDSQGRVCVDLISGNWTPQKTMHTVIEGIVSLLHHCQPEDALVPAIGEMYMNNIQEFERIARMWTKRYSLVTSTPDSESEENVQLNGKDFEGTKSNGFGLSEMM</sequence>
<organism evidence="1 2">
    <name type="scientific">Panagrolaimus sp. JU765</name>
    <dbReference type="NCBI Taxonomy" id="591449"/>
    <lineage>
        <taxon>Eukaryota</taxon>
        <taxon>Metazoa</taxon>
        <taxon>Ecdysozoa</taxon>
        <taxon>Nematoda</taxon>
        <taxon>Chromadorea</taxon>
        <taxon>Rhabditida</taxon>
        <taxon>Tylenchina</taxon>
        <taxon>Panagrolaimomorpha</taxon>
        <taxon>Panagrolaimoidea</taxon>
        <taxon>Panagrolaimidae</taxon>
        <taxon>Panagrolaimus</taxon>
    </lineage>
</organism>
<protein>
    <submittedName>
        <fullName evidence="2">UBC core domain-containing protein</fullName>
    </submittedName>
</protein>
<reference evidence="2" key="1">
    <citation type="submission" date="2022-11" db="UniProtKB">
        <authorList>
            <consortium name="WormBaseParasite"/>
        </authorList>
    </citation>
    <scope>IDENTIFICATION</scope>
</reference>